<dbReference type="CDD" id="cd07401">
    <property type="entry name" value="MPP_TMEM62_N"/>
    <property type="match status" value="1"/>
</dbReference>
<dbReference type="Gene3D" id="3.60.21.10">
    <property type="match status" value="1"/>
</dbReference>
<gene>
    <name evidence="7" type="primary">TMEM62</name>
</gene>
<dbReference type="InterPro" id="IPR056230">
    <property type="entry name" value="TMEM62_C"/>
</dbReference>
<evidence type="ECO:0000259" key="5">
    <source>
        <dbReference type="Pfam" id="PF24394"/>
    </source>
</evidence>
<dbReference type="Pfam" id="PF00149">
    <property type="entry name" value="Metallophos"/>
    <property type="match status" value="1"/>
</dbReference>
<keyword evidence="1 7" id="KW-0812">Transmembrane</keyword>
<sequence>MSRVCLAVCAASFLALLALMEAPRAAEPGRRRAEPPYPGALARNLAWFLQISDIHISRFQDPARASDLERFCTEDLDVLKPALVLVTGDLTDAKTENRVGSMQYEVEWQAYQTALKRSRALEKTVWIDIRGNHDAFNIPSLHSIQNYYRKYSALGREGPFRHVLTTPFGNYSFICADATLTPGPKRPINFFGILDQAKMEELSRLEEESQSSNHTFWFGHYTTSTIVSPHPGIRQLMSRASAYLCGHLHTLGGLAPVMHTRHSTGMLELELGDWMHNRRYRVMAMDHDLLSFGDFELDRWPVVLITNPKAALYSRATREPLGRMKRSSHVRVLVFSPVRVLRVSVSVDGAPLGNASRAAGDAPLYVLPWDPHLYANGALHRIAVSTVDAAGRESRAEHDFWLSEEDPGLSFSVWPSAILLMDLHTLGCVVFLLCSLLHTLVLALVRYHGFPSLLASSGWLARCYHSFWLLCRSDRLFYPLFVLSVYTVIGPWFVGEMIDGSYGACFSFGIVTGEKFFQSGLTFYMGIFQVLFFNVPLTLYSCWVLRLRASTGLAFGSHARGTAGRCRTLLVHVPALALLAWQAQGAAATLQAYGALAFVLSPMRTWTLVLAVVLAQRSWTWDCTVPCATRRDS</sequence>
<dbReference type="KEGG" id="pmrn:116943379"/>
<dbReference type="InterPro" id="IPR056229">
    <property type="entry name" value="Ig_TMM62"/>
</dbReference>
<dbReference type="GO" id="GO:0016787">
    <property type="term" value="F:hydrolase activity"/>
    <property type="evidence" value="ECO:0007669"/>
    <property type="project" value="InterPro"/>
</dbReference>
<dbReference type="InterPro" id="IPR004843">
    <property type="entry name" value="Calcineurin-like_PHP"/>
</dbReference>
<reference evidence="7" key="1">
    <citation type="submission" date="2025-08" db="UniProtKB">
        <authorList>
            <consortium name="RefSeq"/>
        </authorList>
    </citation>
    <scope>IDENTIFICATION</scope>
    <source>
        <tissue evidence="7">Sperm</tissue>
    </source>
</reference>
<dbReference type="AlphaFoldDB" id="A0AAJ7T675"/>
<keyword evidence="1" id="KW-1133">Transmembrane helix</keyword>
<feature type="transmembrane region" description="Helical" evidence="1">
    <location>
        <begin position="590"/>
        <end position="614"/>
    </location>
</feature>
<dbReference type="Pfam" id="PF24394">
    <property type="entry name" value="TMEM62_C"/>
    <property type="match status" value="1"/>
</dbReference>
<evidence type="ECO:0000313" key="6">
    <source>
        <dbReference type="Proteomes" id="UP001318040"/>
    </source>
</evidence>
<keyword evidence="6" id="KW-1185">Reference proteome</keyword>
<keyword evidence="2" id="KW-0732">Signal</keyword>
<feature type="transmembrane region" description="Helical" evidence="1">
    <location>
        <begin position="423"/>
        <end position="445"/>
    </location>
</feature>
<organism evidence="6 7">
    <name type="scientific">Petromyzon marinus</name>
    <name type="common">Sea lamprey</name>
    <dbReference type="NCBI Taxonomy" id="7757"/>
    <lineage>
        <taxon>Eukaryota</taxon>
        <taxon>Metazoa</taxon>
        <taxon>Chordata</taxon>
        <taxon>Craniata</taxon>
        <taxon>Vertebrata</taxon>
        <taxon>Cyclostomata</taxon>
        <taxon>Hyperoartia</taxon>
        <taxon>Petromyzontiformes</taxon>
        <taxon>Petromyzontidae</taxon>
        <taxon>Petromyzon</taxon>
    </lineage>
</organism>
<dbReference type="InterPro" id="IPR041871">
    <property type="entry name" value="MPP_TMEM62"/>
</dbReference>
<dbReference type="Pfam" id="PF24384">
    <property type="entry name" value="Ig_TMM62"/>
    <property type="match status" value="1"/>
</dbReference>
<feature type="signal peptide" evidence="2">
    <location>
        <begin position="1"/>
        <end position="26"/>
    </location>
</feature>
<evidence type="ECO:0000313" key="7">
    <source>
        <dbReference type="RefSeq" id="XP_032812111.1"/>
    </source>
</evidence>
<accession>A0AAJ7T675</accession>
<dbReference type="PANTHER" id="PTHR14795">
    <property type="entry name" value="HELICASE RELATED"/>
    <property type="match status" value="1"/>
</dbReference>
<feature type="transmembrane region" description="Helical" evidence="1">
    <location>
        <begin position="566"/>
        <end position="584"/>
    </location>
</feature>
<feature type="domain" description="TMEM62 C-terminal" evidence="5">
    <location>
        <begin position="428"/>
        <end position="550"/>
    </location>
</feature>
<feature type="transmembrane region" description="Helical" evidence="1">
    <location>
        <begin position="476"/>
        <end position="494"/>
    </location>
</feature>
<evidence type="ECO:0000259" key="4">
    <source>
        <dbReference type="Pfam" id="PF24384"/>
    </source>
</evidence>
<keyword evidence="1" id="KW-0472">Membrane</keyword>
<dbReference type="SUPFAM" id="SSF56300">
    <property type="entry name" value="Metallo-dependent phosphatases"/>
    <property type="match status" value="1"/>
</dbReference>
<evidence type="ECO:0000256" key="2">
    <source>
        <dbReference type="SAM" id="SignalP"/>
    </source>
</evidence>
<dbReference type="Proteomes" id="UP001318040">
    <property type="component" value="Chromosome 17"/>
</dbReference>
<dbReference type="InterPro" id="IPR029052">
    <property type="entry name" value="Metallo-depent_PP-like"/>
</dbReference>
<feature type="transmembrane region" description="Helical" evidence="1">
    <location>
        <begin position="523"/>
        <end position="545"/>
    </location>
</feature>
<evidence type="ECO:0000259" key="3">
    <source>
        <dbReference type="Pfam" id="PF00149"/>
    </source>
</evidence>
<evidence type="ECO:0000256" key="1">
    <source>
        <dbReference type="SAM" id="Phobius"/>
    </source>
</evidence>
<feature type="domain" description="Calcineurin-like phosphoesterase" evidence="3">
    <location>
        <begin position="48"/>
        <end position="250"/>
    </location>
</feature>
<dbReference type="PANTHER" id="PTHR14795:SF0">
    <property type="entry name" value="TRANSMEMBRANE PROTEIN 62"/>
    <property type="match status" value="1"/>
</dbReference>
<dbReference type="RefSeq" id="XP_032812111.1">
    <property type="nucleotide sequence ID" value="XM_032956220.1"/>
</dbReference>
<proteinExistence type="predicted"/>
<dbReference type="CTD" id="80021"/>
<name>A0AAJ7T675_PETMA</name>
<feature type="chain" id="PRO_5042550951" evidence="2">
    <location>
        <begin position="27"/>
        <end position="633"/>
    </location>
</feature>
<protein>
    <submittedName>
        <fullName evidence="7">Transmembrane protein 62</fullName>
    </submittedName>
</protein>
<feature type="domain" description="TMEM62 Ig-like" evidence="4">
    <location>
        <begin position="299"/>
        <end position="398"/>
    </location>
</feature>